<reference evidence="7 8" key="1">
    <citation type="journal article" date="2019" name="ISME J.">
        <title>Candidatus Macondimonas diazotrophica, a novel gammaproteobacterial genus dominating crude-oil-contaminated coastal sediments.</title>
        <authorList>
            <person name="Karthikeyan S."/>
            <person name="Konstantinidis K."/>
        </authorList>
    </citation>
    <scope>NUCLEOTIDE SEQUENCE [LARGE SCALE GENOMIC DNA]</scope>
    <source>
        <strain evidence="7 8">KTK01</strain>
    </source>
</reference>
<dbReference type="OrthoDB" id="9812068at2"/>
<dbReference type="GO" id="GO:0007165">
    <property type="term" value="P:signal transduction"/>
    <property type="evidence" value="ECO:0007669"/>
    <property type="project" value="TreeGrafter"/>
</dbReference>
<keyword evidence="8" id="KW-1185">Reference proteome</keyword>
<evidence type="ECO:0000313" key="8">
    <source>
        <dbReference type="Proteomes" id="UP000297890"/>
    </source>
</evidence>
<dbReference type="InterPro" id="IPR036034">
    <property type="entry name" value="PDZ_sf"/>
</dbReference>
<dbReference type="InterPro" id="IPR004447">
    <property type="entry name" value="Peptidase_S41A"/>
</dbReference>
<dbReference type="PROSITE" id="PS50106">
    <property type="entry name" value="PDZ"/>
    <property type="match status" value="1"/>
</dbReference>
<dbReference type="EMBL" id="SRIO01000001">
    <property type="protein sequence ID" value="TFZ84086.1"/>
    <property type="molecule type" value="Genomic_DNA"/>
</dbReference>
<dbReference type="GO" id="GO:0006508">
    <property type="term" value="P:proteolysis"/>
    <property type="evidence" value="ECO:0007669"/>
    <property type="project" value="UniProtKB-KW"/>
</dbReference>
<dbReference type="FunFam" id="2.30.42.10:FF:000063">
    <property type="entry name" value="Peptidase, S41 family"/>
    <property type="match status" value="1"/>
</dbReference>
<comment type="similarity">
    <text evidence="1 5">Belongs to the peptidase S41A family.</text>
</comment>
<dbReference type="GO" id="GO:0030288">
    <property type="term" value="C:outer membrane-bounded periplasmic space"/>
    <property type="evidence" value="ECO:0007669"/>
    <property type="project" value="TreeGrafter"/>
</dbReference>
<evidence type="ECO:0000259" key="6">
    <source>
        <dbReference type="PROSITE" id="PS50106"/>
    </source>
</evidence>
<dbReference type="CDD" id="cd07560">
    <property type="entry name" value="Peptidase_S41_CPP"/>
    <property type="match status" value="1"/>
</dbReference>
<dbReference type="SMART" id="SM00245">
    <property type="entry name" value="TSPc"/>
    <property type="match status" value="1"/>
</dbReference>
<dbReference type="Gene3D" id="3.90.226.10">
    <property type="entry name" value="2-enoyl-CoA Hydratase, Chain A, domain 1"/>
    <property type="match status" value="1"/>
</dbReference>
<dbReference type="GO" id="GO:0008236">
    <property type="term" value="F:serine-type peptidase activity"/>
    <property type="evidence" value="ECO:0007669"/>
    <property type="project" value="UniProtKB-KW"/>
</dbReference>
<dbReference type="GO" id="GO:0004175">
    <property type="term" value="F:endopeptidase activity"/>
    <property type="evidence" value="ECO:0007669"/>
    <property type="project" value="TreeGrafter"/>
</dbReference>
<dbReference type="Pfam" id="PF22694">
    <property type="entry name" value="CtpB_N-like"/>
    <property type="match status" value="1"/>
</dbReference>
<keyword evidence="2 5" id="KW-0645">Protease</keyword>
<dbReference type="InterPro" id="IPR029045">
    <property type="entry name" value="ClpP/crotonase-like_dom_sf"/>
</dbReference>
<dbReference type="CDD" id="cd06782">
    <property type="entry name" value="cpPDZ_CPP-like"/>
    <property type="match status" value="1"/>
</dbReference>
<dbReference type="AlphaFoldDB" id="A0A4Z0FC32"/>
<protein>
    <submittedName>
        <fullName evidence="7">S41 family peptidase</fullName>
    </submittedName>
</protein>
<dbReference type="Proteomes" id="UP000297890">
    <property type="component" value="Unassembled WGS sequence"/>
</dbReference>
<evidence type="ECO:0000313" key="7">
    <source>
        <dbReference type="EMBL" id="TFZ84086.1"/>
    </source>
</evidence>
<accession>A0A4Z0FC32</accession>
<dbReference type="InterPro" id="IPR001478">
    <property type="entry name" value="PDZ"/>
</dbReference>
<dbReference type="FunFam" id="3.90.226.10:FF:000029">
    <property type="entry name" value="Peptidase, S41 family"/>
    <property type="match status" value="1"/>
</dbReference>
<organism evidence="7 8">
    <name type="scientific">Candidatus Macondimonas diazotrophica</name>
    <dbReference type="NCBI Taxonomy" id="2305248"/>
    <lineage>
        <taxon>Bacteria</taxon>
        <taxon>Pseudomonadati</taxon>
        <taxon>Pseudomonadota</taxon>
        <taxon>Gammaproteobacteria</taxon>
        <taxon>Chromatiales</taxon>
        <taxon>Ectothiorhodospiraceae</taxon>
        <taxon>Candidatus Macondimonas</taxon>
    </lineage>
</organism>
<evidence type="ECO:0000256" key="1">
    <source>
        <dbReference type="ARBA" id="ARBA00009179"/>
    </source>
</evidence>
<dbReference type="Gene3D" id="2.30.42.10">
    <property type="match status" value="1"/>
</dbReference>
<proteinExistence type="inferred from homology"/>
<keyword evidence="3 5" id="KW-0378">Hydrolase</keyword>
<dbReference type="Pfam" id="PF03572">
    <property type="entry name" value="Peptidase_S41"/>
    <property type="match status" value="1"/>
</dbReference>
<dbReference type="PANTHER" id="PTHR32060:SF30">
    <property type="entry name" value="CARBOXY-TERMINAL PROCESSING PROTEASE CTPA"/>
    <property type="match status" value="1"/>
</dbReference>
<name>A0A4Z0FC32_9GAMM</name>
<dbReference type="SMART" id="SM00228">
    <property type="entry name" value="PDZ"/>
    <property type="match status" value="1"/>
</dbReference>
<comment type="caution">
    <text evidence="7">The sequence shown here is derived from an EMBL/GenBank/DDBJ whole genome shotgun (WGS) entry which is preliminary data.</text>
</comment>
<dbReference type="RefSeq" id="WP_135280446.1">
    <property type="nucleotide sequence ID" value="NZ_SRIO01000001.1"/>
</dbReference>
<evidence type="ECO:0000256" key="3">
    <source>
        <dbReference type="ARBA" id="ARBA00022801"/>
    </source>
</evidence>
<dbReference type="InterPro" id="IPR055210">
    <property type="entry name" value="CtpA/B_N"/>
</dbReference>
<sequence length="435" mass="46475">MNSKGHGGWFLLLGLLLGVGLSVGQGVLADRAGTQKVPLDDIRNFVEILERVKQEYVEPIDEGTLIQNAVRGMLSGLDPHSAYLDASEFKEMQINTSGRFGGLGIEVQMEDGFVRVVAPIDDTPAAKAGLQPGDLIIKLDDTQVKGLTLNDAVNRMRGEPGTSIRLTILREKLDAPFVVTLTRDVINVQSIKRRVLEPGYGYVRITQFRNDAGKDLEDALKKLVSENKGPLRGLVLDLRNNPGGLLTAAVEVADVFQDSGLVVYTQGRNGAGRQNFQARPGDDLLGAPMVVLINGGSASASEIVAGALQDNKRALVVGTRSFGKGSVQTVLPLPSGDAIKLTTARYYTPNGRSIQAEGIEPDIPLQPVKVSRVEQAIGPVRESELSGRLAPEAKPVSGGVPAEADEADGGLVAADYQLYEALNLLKGMTLLQSRR</sequence>
<dbReference type="InterPro" id="IPR005151">
    <property type="entry name" value="Tail-specific_protease"/>
</dbReference>
<dbReference type="PANTHER" id="PTHR32060">
    <property type="entry name" value="TAIL-SPECIFIC PROTEASE"/>
    <property type="match status" value="1"/>
</dbReference>
<evidence type="ECO:0000256" key="2">
    <source>
        <dbReference type="ARBA" id="ARBA00022670"/>
    </source>
</evidence>
<dbReference type="SUPFAM" id="SSF52096">
    <property type="entry name" value="ClpP/crotonase"/>
    <property type="match status" value="1"/>
</dbReference>
<gene>
    <name evidence="7" type="ORF">E4680_00660</name>
</gene>
<evidence type="ECO:0000256" key="4">
    <source>
        <dbReference type="ARBA" id="ARBA00022825"/>
    </source>
</evidence>
<dbReference type="NCBIfam" id="TIGR00225">
    <property type="entry name" value="prc"/>
    <property type="match status" value="1"/>
</dbReference>
<evidence type="ECO:0000256" key="5">
    <source>
        <dbReference type="RuleBase" id="RU004404"/>
    </source>
</evidence>
<dbReference type="Gene3D" id="3.30.750.44">
    <property type="match status" value="1"/>
</dbReference>
<dbReference type="Pfam" id="PF13180">
    <property type="entry name" value="PDZ_2"/>
    <property type="match status" value="1"/>
</dbReference>
<keyword evidence="4 5" id="KW-0720">Serine protease</keyword>
<dbReference type="SUPFAM" id="SSF50156">
    <property type="entry name" value="PDZ domain-like"/>
    <property type="match status" value="1"/>
</dbReference>
<feature type="domain" description="PDZ" evidence="6">
    <location>
        <begin position="91"/>
        <end position="157"/>
    </location>
</feature>